<evidence type="ECO:0000313" key="3">
    <source>
        <dbReference type="Proteomes" id="UP000502005"/>
    </source>
</evidence>
<proteinExistence type="predicted"/>
<geneLocation type="plasmid" evidence="3">
    <name>pne1b</name>
</geneLocation>
<keyword evidence="2" id="KW-0614">Plasmid</keyword>
<gene>
    <name evidence="2" type="ORF">CUN67_24665</name>
</gene>
<name>A0A6B9GF09_PANCY</name>
<dbReference type="AlphaFoldDB" id="A0A6B9GF09"/>
<keyword evidence="1" id="KW-0175">Coiled coil</keyword>
<dbReference type="Proteomes" id="UP000502005">
    <property type="component" value="Plasmid pNE1B"/>
</dbReference>
<reference evidence="2 3" key="1">
    <citation type="submission" date="2017-11" db="EMBL/GenBank/DDBJ databases">
        <title>Genome sequence of Pantoea cypripedii NE1.</title>
        <authorList>
            <person name="Nascimento F.X."/>
        </authorList>
    </citation>
    <scope>NUCLEOTIDE SEQUENCE [LARGE SCALE GENOMIC DNA]</scope>
    <source>
        <strain evidence="2 3">NE1</strain>
        <plasmid evidence="3">pne1b</plasmid>
    </source>
</reference>
<accession>A0A6B9GF09</accession>
<dbReference type="EMBL" id="CP024770">
    <property type="protein sequence ID" value="QGY32189.1"/>
    <property type="molecule type" value="Genomic_DNA"/>
</dbReference>
<protein>
    <submittedName>
        <fullName evidence="2">Uncharacterized protein</fullName>
    </submittedName>
</protein>
<evidence type="ECO:0000313" key="2">
    <source>
        <dbReference type="EMBL" id="QGY32189.1"/>
    </source>
</evidence>
<feature type="coiled-coil region" evidence="1">
    <location>
        <begin position="226"/>
        <end position="275"/>
    </location>
</feature>
<sequence length="598" mass="67377">MTDISRQYIFFPQHISLHEEEERKERSDSQQNDGAEILFQKKLKAIGEEITSFIGKLQQQRKKINEQPSLCEIMLEQCTGLKFKLNSLLLNNKLDYYQSADALVLQQQKDVNMLSVSLLKAENFLMHAEGDIIQPGNMLSLTAAVKNFPLKQKNIATAYLTQEKSLSNSDLDDSNATDKTENNVMSRATPTKQNDVETYNTESSADDITTIGQDKMTPEEQFWHELSMMMAEIAALENVRKELEEISKLDSTTSLQELLDRLNMLCKKVENYLKDTNFTSDGIILKIPDGLSKEQMDKLLSNSGISYEMLGNGQIAIKNFSLLNIQTTLARLKRAIDGPFVTDMLREAKEALTWINYFVKNGDYKKYIDFLNNKYPLADKPVKDDSTLSGWLQSMLPGFDTIDKGNVTFYKSVIALITAWQSKINEFNKKYAEVLKSSDGVNQSDSKHQFEVTKVKEMLAVLDDISAMKNQMAIILGGISETDLANLLEGTGISYTEMVGTVTLLNLGDDIVKMLKDAISSCFNKFDNMGDKYVVTPEQLTQFNNALSQAQTQFDTVVKKVNTKTDSAKTLFNDTKEALSNLIKTAESLLADLVKMIR</sequence>
<organism evidence="2 3">
    <name type="scientific">Pantoea cypripedii</name>
    <name type="common">Pectobacterium cypripedii</name>
    <name type="synonym">Erwinia cypripedii</name>
    <dbReference type="NCBI Taxonomy" id="55209"/>
    <lineage>
        <taxon>Bacteria</taxon>
        <taxon>Pseudomonadati</taxon>
        <taxon>Pseudomonadota</taxon>
        <taxon>Gammaproteobacteria</taxon>
        <taxon>Enterobacterales</taxon>
        <taxon>Erwiniaceae</taxon>
        <taxon>Pantoea</taxon>
    </lineage>
</organism>
<dbReference type="RefSeq" id="WP_208718084.1">
    <property type="nucleotide sequence ID" value="NZ_CP024770.1"/>
</dbReference>
<evidence type="ECO:0000256" key="1">
    <source>
        <dbReference type="SAM" id="Coils"/>
    </source>
</evidence>